<dbReference type="OrthoDB" id="7851346at2"/>
<sequence length="148" mass="16289">MVDDLPPPIDAEPALKPVLPPPGSPDYARNSGVTEAPAETAAKMQSEPPPLVAVLQFQSGDLRSKRFQLDWPFELDGVTIDAITVRRLPMVTVNNLVASERYRDLYEIYAEMTGLSAAVLRGLDSDDGELITGACWDFLPRLLRTVHE</sequence>
<feature type="compositionally biased region" description="Pro residues" evidence="1">
    <location>
        <begin position="1"/>
        <end position="10"/>
    </location>
</feature>
<protein>
    <recommendedName>
        <fullName evidence="4">Phage tail assembly protein</fullName>
    </recommendedName>
</protein>
<accession>A0A323UJ85</accession>
<evidence type="ECO:0000313" key="3">
    <source>
        <dbReference type="Proteomes" id="UP000248134"/>
    </source>
</evidence>
<gene>
    <name evidence="2" type="ORF">DNX69_10925</name>
</gene>
<reference evidence="2 3" key="1">
    <citation type="submission" date="2018-06" db="EMBL/GenBank/DDBJ databases">
        <title>Draft Whole-Genome Sequence of the purple photosynthetic bacterium Rhodospeudomonas palustris XCP.</title>
        <authorList>
            <person name="Rayyan A."/>
            <person name="Meyer T.E."/>
            <person name="Kyndt J.A."/>
        </authorList>
    </citation>
    <scope>NUCLEOTIDE SEQUENCE [LARGE SCALE GENOMIC DNA]</scope>
    <source>
        <strain evidence="2 3">XCP</strain>
    </source>
</reference>
<feature type="region of interest" description="Disordered" evidence="1">
    <location>
        <begin position="1"/>
        <end position="47"/>
    </location>
</feature>
<name>A0A323UJ85_RHOPL</name>
<dbReference type="RefSeq" id="WP_110785976.1">
    <property type="nucleotide sequence ID" value="NZ_QKQS01000013.1"/>
</dbReference>
<dbReference type="Proteomes" id="UP000248134">
    <property type="component" value="Unassembled WGS sequence"/>
</dbReference>
<organism evidence="2 3">
    <name type="scientific">Rhodopseudomonas palustris</name>
    <dbReference type="NCBI Taxonomy" id="1076"/>
    <lineage>
        <taxon>Bacteria</taxon>
        <taxon>Pseudomonadati</taxon>
        <taxon>Pseudomonadota</taxon>
        <taxon>Alphaproteobacteria</taxon>
        <taxon>Hyphomicrobiales</taxon>
        <taxon>Nitrobacteraceae</taxon>
        <taxon>Rhodopseudomonas</taxon>
    </lineage>
</organism>
<proteinExistence type="predicted"/>
<comment type="caution">
    <text evidence="2">The sequence shown here is derived from an EMBL/GenBank/DDBJ whole genome shotgun (WGS) entry which is preliminary data.</text>
</comment>
<evidence type="ECO:0008006" key="4">
    <source>
        <dbReference type="Google" id="ProtNLM"/>
    </source>
</evidence>
<dbReference type="AlphaFoldDB" id="A0A323UJ85"/>
<evidence type="ECO:0000313" key="2">
    <source>
        <dbReference type="EMBL" id="PZA12479.1"/>
    </source>
</evidence>
<dbReference type="EMBL" id="QKQS01000013">
    <property type="protein sequence ID" value="PZA12479.1"/>
    <property type="molecule type" value="Genomic_DNA"/>
</dbReference>
<evidence type="ECO:0000256" key="1">
    <source>
        <dbReference type="SAM" id="MobiDB-lite"/>
    </source>
</evidence>